<dbReference type="InterPro" id="IPR005123">
    <property type="entry name" value="Oxoglu/Fe-dep_dioxygenase_dom"/>
</dbReference>
<evidence type="ECO:0000256" key="4">
    <source>
        <dbReference type="ARBA" id="ARBA00023004"/>
    </source>
</evidence>
<sequence>MSFTSIPILDLALAQDPETRPQFLADLRHALMEVGFLYLKNVGISDELFQRVIKLGKAFFDIPTEEKLKIEMKNAKSFLGYSKLSAEITAGKIDHREQIDLSTEHPVPGPHDPLYYNLLAPNQWPSEAALPGFRDTFTEYMSLMGKISIAFTSLIAEAIQLPPDAFNKYFDVDQQHKLKVVKYPDVQELGITDPGVQGQGVGPHKDSMLTSYLLQASHHRGLQAQNVRGEWIDAPPLDGTLVVAIGQGLEALTQGVCVSTTHRVLSPAAGEGPRFSIPFFQGVRGDADFEDLETVGVGSVPEEVKEQRRLVLERNGGARLDDVEFTFRKGGVAKTLGEATLRNRVKSHPDVGEAWYPDILAAIREEQARDATAAAAQAH</sequence>
<dbReference type="PROSITE" id="PS51471">
    <property type="entry name" value="FE2OG_OXY"/>
    <property type="match status" value="1"/>
</dbReference>
<evidence type="ECO:0000256" key="2">
    <source>
        <dbReference type="ARBA" id="ARBA00022723"/>
    </source>
</evidence>
<evidence type="ECO:0000256" key="3">
    <source>
        <dbReference type="ARBA" id="ARBA00023002"/>
    </source>
</evidence>
<reference evidence="7 8" key="1">
    <citation type="submission" date="2016-11" db="EMBL/GenBank/DDBJ databases">
        <title>Draft Genome Assembly of Colletotrichum chlorophyti a pathogen of herbaceous plants.</title>
        <authorList>
            <person name="Gan P."/>
            <person name="Narusaka M."/>
            <person name="Tsushima A."/>
            <person name="Narusaka Y."/>
            <person name="Takano Y."/>
            <person name="Shirasu K."/>
        </authorList>
    </citation>
    <scope>NUCLEOTIDE SEQUENCE [LARGE SCALE GENOMIC DNA]</scope>
    <source>
        <strain evidence="7 8">NTL11</strain>
    </source>
</reference>
<comment type="caution">
    <text evidence="7">The sequence shown here is derived from an EMBL/GenBank/DDBJ whole genome shotgun (WGS) entry which is preliminary data.</text>
</comment>
<dbReference type="Proteomes" id="UP000186583">
    <property type="component" value="Unassembled WGS sequence"/>
</dbReference>
<dbReference type="SUPFAM" id="SSF51197">
    <property type="entry name" value="Clavaminate synthase-like"/>
    <property type="match status" value="1"/>
</dbReference>
<keyword evidence="7" id="KW-0223">Dioxygenase</keyword>
<gene>
    <name evidence="7" type="ORF">CCHL11_05959</name>
</gene>
<dbReference type="FunFam" id="2.60.120.330:FF:000036">
    <property type="entry name" value="Oxidoreductase, 2OG-Fe(II) oxygenase family"/>
    <property type="match status" value="1"/>
</dbReference>
<evidence type="ECO:0000256" key="5">
    <source>
        <dbReference type="RuleBase" id="RU003682"/>
    </source>
</evidence>
<dbReference type="OrthoDB" id="627829at2759"/>
<keyword evidence="3 5" id="KW-0560">Oxidoreductase</keyword>
<proteinExistence type="inferred from homology"/>
<evidence type="ECO:0000256" key="1">
    <source>
        <dbReference type="ARBA" id="ARBA00008056"/>
    </source>
</evidence>
<feature type="domain" description="Fe2OG dioxygenase" evidence="6">
    <location>
        <begin position="174"/>
        <end position="283"/>
    </location>
</feature>
<protein>
    <submittedName>
        <fullName evidence="7">Putative 2-oxoglutarate-dependent dioxygenase DIN11-like protein 1</fullName>
    </submittedName>
</protein>
<dbReference type="Pfam" id="PF03171">
    <property type="entry name" value="2OG-FeII_Oxy"/>
    <property type="match status" value="1"/>
</dbReference>
<dbReference type="PANTHER" id="PTHR10209:SF812">
    <property type="entry name" value="2OG-FE(II) OXYGENASE FAMILY, PUTATIVE (AFU_ORTHOLOGUE AFUA_3G14880)-RELATED"/>
    <property type="match status" value="1"/>
</dbReference>
<evidence type="ECO:0000313" key="7">
    <source>
        <dbReference type="EMBL" id="OLN84304.1"/>
    </source>
</evidence>
<dbReference type="PANTHER" id="PTHR10209">
    <property type="entry name" value="OXIDOREDUCTASE, 2OG-FE II OXYGENASE FAMILY PROTEIN"/>
    <property type="match status" value="1"/>
</dbReference>
<dbReference type="AlphaFoldDB" id="A0A1Q8RIZ3"/>
<name>A0A1Q8RIZ3_9PEZI</name>
<dbReference type="Pfam" id="PF14226">
    <property type="entry name" value="DIOX_N"/>
    <property type="match status" value="1"/>
</dbReference>
<keyword evidence="4 5" id="KW-0408">Iron</keyword>
<dbReference type="Gene3D" id="2.60.120.330">
    <property type="entry name" value="B-lactam Antibiotic, Isopenicillin N Synthase, Chain"/>
    <property type="match status" value="1"/>
</dbReference>
<evidence type="ECO:0000313" key="8">
    <source>
        <dbReference type="Proteomes" id="UP000186583"/>
    </source>
</evidence>
<evidence type="ECO:0000259" key="6">
    <source>
        <dbReference type="PROSITE" id="PS51471"/>
    </source>
</evidence>
<keyword evidence="2 5" id="KW-0479">Metal-binding</keyword>
<comment type="similarity">
    <text evidence="1 5">Belongs to the iron/ascorbate-dependent oxidoreductase family.</text>
</comment>
<dbReference type="EMBL" id="MPGH01000192">
    <property type="protein sequence ID" value="OLN84304.1"/>
    <property type="molecule type" value="Genomic_DNA"/>
</dbReference>
<dbReference type="GO" id="GO:0051213">
    <property type="term" value="F:dioxygenase activity"/>
    <property type="evidence" value="ECO:0007669"/>
    <property type="project" value="UniProtKB-KW"/>
</dbReference>
<organism evidence="7 8">
    <name type="scientific">Colletotrichum chlorophyti</name>
    <dbReference type="NCBI Taxonomy" id="708187"/>
    <lineage>
        <taxon>Eukaryota</taxon>
        <taxon>Fungi</taxon>
        <taxon>Dikarya</taxon>
        <taxon>Ascomycota</taxon>
        <taxon>Pezizomycotina</taxon>
        <taxon>Sordariomycetes</taxon>
        <taxon>Hypocreomycetidae</taxon>
        <taxon>Glomerellales</taxon>
        <taxon>Glomerellaceae</taxon>
        <taxon>Colletotrichum</taxon>
    </lineage>
</organism>
<dbReference type="GO" id="GO:0044283">
    <property type="term" value="P:small molecule biosynthetic process"/>
    <property type="evidence" value="ECO:0007669"/>
    <property type="project" value="UniProtKB-ARBA"/>
</dbReference>
<keyword evidence="8" id="KW-1185">Reference proteome</keyword>
<dbReference type="GO" id="GO:0046872">
    <property type="term" value="F:metal ion binding"/>
    <property type="evidence" value="ECO:0007669"/>
    <property type="project" value="UniProtKB-KW"/>
</dbReference>
<accession>A0A1Q8RIZ3</accession>
<dbReference type="InterPro" id="IPR026992">
    <property type="entry name" value="DIOX_N"/>
</dbReference>
<dbReference type="InterPro" id="IPR027443">
    <property type="entry name" value="IPNS-like_sf"/>
</dbReference>
<dbReference type="STRING" id="708187.A0A1Q8RIZ3"/>
<dbReference type="InterPro" id="IPR044861">
    <property type="entry name" value="IPNS-like_FE2OG_OXY"/>
</dbReference>